<dbReference type="InterPro" id="IPR001173">
    <property type="entry name" value="Glyco_trans_2-like"/>
</dbReference>
<dbReference type="Gene3D" id="3.90.550.10">
    <property type="entry name" value="Spore Coat Polysaccharide Biosynthesis Protein SpsA, Chain A"/>
    <property type="match status" value="1"/>
</dbReference>
<keyword evidence="2" id="KW-0808">Transferase</keyword>
<dbReference type="EMBL" id="MAYW01000002">
    <property type="protein sequence ID" value="ODS34733.1"/>
    <property type="molecule type" value="Genomic_DNA"/>
</dbReference>
<feature type="domain" description="Glycosyltransferase 2-like" evidence="1">
    <location>
        <begin position="5"/>
        <end position="156"/>
    </location>
</feature>
<dbReference type="AlphaFoldDB" id="A0A1E3XGG8"/>
<dbReference type="GO" id="GO:0016758">
    <property type="term" value="F:hexosyltransferase activity"/>
    <property type="evidence" value="ECO:0007669"/>
    <property type="project" value="UniProtKB-ARBA"/>
</dbReference>
<proteinExistence type="predicted"/>
<evidence type="ECO:0000313" key="3">
    <source>
        <dbReference type="Proteomes" id="UP000094056"/>
    </source>
</evidence>
<gene>
    <name evidence="2" type="ORF">SCARUB_00169</name>
</gene>
<name>A0A1E3XGG8_9BACT</name>
<dbReference type="PANTHER" id="PTHR22916:SF3">
    <property type="entry name" value="UDP-GLCNAC:BETAGAL BETA-1,3-N-ACETYLGLUCOSAMINYLTRANSFERASE-LIKE PROTEIN 1"/>
    <property type="match status" value="1"/>
</dbReference>
<evidence type="ECO:0000259" key="1">
    <source>
        <dbReference type="Pfam" id="PF00535"/>
    </source>
</evidence>
<dbReference type="EC" id="2.4.1.-" evidence="2"/>
<protein>
    <submittedName>
        <fullName evidence="2">Glycosyltransferase family 2</fullName>
        <ecNumber evidence="2">2.4.1.-</ecNumber>
    </submittedName>
</protein>
<dbReference type="PANTHER" id="PTHR22916">
    <property type="entry name" value="GLYCOSYLTRANSFERASE"/>
    <property type="match status" value="1"/>
</dbReference>
<evidence type="ECO:0000313" key="2">
    <source>
        <dbReference type="EMBL" id="ODS34733.1"/>
    </source>
</evidence>
<sequence length="289" mass="33743">MPTVSVIIHTYNNEKFIVETVESVLKQTYNDYEIIVVDDGSEDGTRDALLPYMHKIRYHYKENGGIASAKNAGISLSKAEFIAFLDHDDLWIPNKLKIQMEYFNKSPQVGLVYAKYTSFRNNKKLRTKPEKGYSGWIFAKLISKSFIQTSTVMVKRDCLNVVGPFDESFALADEYDMFLRIAKRFQCGFIDKGLTKYRIHDTNASKNDLLFDKENLRVFKKVYNVYTGLDEKEKKILKKRIARYNIKVARGLYNQGQLEESMKYQKEAFEYLPFYNKVFMNYVLRGKAS</sequence>
<dbReference type="Pfam" id="PF00535">
    <property type="entry name" value="Glycos_transf_2"/>
    <property type="match status" value="1"/>
</dbReference>
<keyword evidence="2" id="KW-0328">Glycosyltransferase</keyword>
<dbReference type="InterPro" id="IPR029044">
    <property type="entry name" value="Nucleotide-diphossugar_trans"/>
</dbReference>
<reference evidence="2 3" key="1">
    <citation type="submission" date="2016-07" db="EMBL/GenBank/DDBJ databases">
        <title>Draft genome of Scalindua rubra, obtained from a brine-seawater interface in the Red Sea, sheds light on salt adaptation in anammox bacteria.</title>
        <authorList>
            <person name="Speth D.R."/>
            <person name="Lagkouvardos I."/>
            <person name="Wang Y."/>
            <person name="Qian P.-Y."/>
            <person name="Dutilh B.E."/>
            <person name="Jetten M.S."/>
        </authorList>
    </citation>
    <scope>NUCLEOTIDE SEQUENCE [LARGE SCALE GENOMIC DNA]</scope>
    <source>
        <strain evidence="2">BSI-1</strain>
    </source>
</reference>
<dbReference type="Proteomes" id="UP000094056">
    <property type="component" value="Unassembled WGS sequence"/>
</dbReference>
<organism evidence="2 3">
    <name type="scientific">Candidatus Scalindua rubra</name>
    <dbReference type="NCBI Taxonomy" id="1872076"/>
    <lineage>
        <taxon>Bacteria</taxon>
        <taxon>Pseudomonadati</taxon>
        <taxon>Planctomycetota</taxon>
        <taxon>Candidatus Brocadiia</taxon>
        <taxon>Candidatus Brocadiales</taxon>
        <taxon>Candidatus Scalinduaceae</taxon>
        <taxon>Candidatus Scalindua</taxon>
    </lineage>
</organism>
<dbReference type="SUPFAM" id="SSF53448">
    <property type="entry name" value="Nucleotide-diphospho-sugar transferases"/>
    <property type="match status" value="1"/>
</dbReference>
<accession>A0A1E3XGG8</accession>
<comment type="caution">
    <text evidence="2">The sequence shown here is derived from an EMBL/GenBank/DDBJ whole genome shotgun (WGS) entry which is preliminary data.</text>
</comment>